<dbReference type="RefSeq" id="WP_251779110.1">
    <property type="nucleotide sequence ID" value="NZ_JAMKFE010000007.1"/>
</dbReference>
<dbReference type="PROSITE" id="PS01287">
    <property type="entry name" value="RTC"/>
    <property type="match status" value="1"/>
</dbReference>
<dbReference type="InterPro" id="IPR037136">
    <property type="entry name" value="RNA3'_phos_cyclase_dom_sf"/>
</dbReference>
<reference evidence="9" key="1">
    <citation type="submission" date="2022-05" db="EMBL/GenBank/DDBJ databases">
        <title>Schlegelella sp. nov., isolated from mangrove soil.</title>
        <authorList>
            <person name="Liu Y."/>
            <person name="Ge X."/>
            <person name="Liu W."/>
        </authorList>
    </citation>
    <scope>NUCLEOTIDE SEQUENCE</scope>
    <source>
        <strain evidence="9">S2-27</strain>
    </source>
</reference>
<feature type="domain" description="RNA 3'-terminal phosphate cyclase insert" evidence="8">
    <location>
        <begin position="182"/>
        <end position="270"/>
    </location>
</feature>
<evidence type="ECO:0000256" key="5">
    <source>
        <dbReference type="HAMAP-Rule" id="MF_00200"/>
    </source>
</evidence>
<evidence type="ECO:0000256" key="3">
    <source>
        <dbReference type="ARBA" id="ARBA00022741"/>
    </source>
</evidence>
<keyword evidence="5" id="KW-0963">Cytoplasm</keyword>
<dbReference type="EC" id="6.5.1.4" evidence="5 6"/>
<feature type="binding site" evidence="5">
    <location>
        <position position="100"/>
    </location>
    <ligand>
        <name>ATP</name>
        <dbReference type="ChEBI" id="CHEBI:30616"/>
    </ligand>
</feature>
<feature type="binding site" evidence="5">
    <location>
        <begin position="284"/>
        <end position="288"/>
    </location>
    <ligand>
        <name>ATP</name>
        <dbReference type="ChEBI" id="CHEBI:30616"/>
    </ligand>
</feature>
<dbReference type="InterPro" id="IPR013792">
    <property type="entry name" value="RNA3'P_cycl/enolpyr_Trfase_a/b"/>
</dbReference>
<keyword evidence="2 5" id="KW-0436">Ligase</keyword>
<evidence type="ECO:0000256" key="4">
    <source>
        <dbReference type="ARBA" id="ARBA00024481"/>
    </source>
</evidence>
<sequence>MIELDGSHGEGGGQILRTALALSMCTGVPMRISNIRAKRAKPGLMRQHLACVHAAQQVSCAEVSGAELGSQALEFVPGPVRAGDYRFAIGTAGSCTLVLQTVLPPLMLANAPSTLHLSGGTHNPMAPPYHFLERSFAPLVQRCGAGLELNIRRHGFYPAGGGEVEATILPAPGGLQPFDLMERGALRAAYAEALIPALPRGVAMRELQALGQALGWSQEQLQVPPVRQNEGPGNALLATLVYEHVTEVFTSFGEKGVSAEQVAAALAREVKGYQEASDGVVGPHLADQLALPLALAVNATGRPARYSFSQMTEHTRTNFGVVERFLPVAFETERGERQLVVEVRKRPV</sequence>
<dbReference type="EMBL" id="JAMKFE010000007">
    <property type="protein sequence ID" value="MCM5680640.1"/>
    <property type="molecule type" value="Genomic_DNA"/>
</dbReference>
<evidence type="ECO:0000259" key="7">
    <source>
        <dbReference type="Pfam" id="PF01137"/>
    </source>
</evidence>
<keyword evidence="3 5" id="KW-0547">Nucleotide-binding</keyword>
<dbReference type="Gene3D" id="3.65.10.20">
    <property type="entry name" value="RNA 3'-terminal phosphate cyclase domain"/>
    <property type="match status" value="1"/>
</dbReference>
<dbReference type="Proteomes" id="UP001165541">
    <property type="component" value="Unassembled WGS sequence"/>
</dbReference>
<evidence type="ECO:0000256" key="6">
    <source>
        <dbReference type="NCBIfam" id="TIGR03399"/>
    </source>
</evidence>
<dbReference type="SUPFAM" id="SSF55205">
    <property type="entry name" value="EPT/RTPC-like"/>
    <property type="match status" value="1"/>
</dbReference>
<dbReference type="NCBIfam" id="NF003246">
    <property type="entry name" value="PRK04204.1-2"/>
    <property type="match status" value="1"/>
</dbReference>
<evidence type="ECO:0000313" key="10">
    <source>
        <dbReference type="Proteomes" id="UP001165541"/>
    </source>
</evidence>
<organism evidence="9 10">
    <name type="scientific">Caldimonas mangrovi</name>
    <dbReference type="NCBI Taxonomy" id="2944811"/>
    <lineage>
        <taxon>Bacteria</taxon>
        <taxon>Pseudomonadati</taxon>
        <taxon>Pseudomonadota</taxon>
        <taxon>Betaproteobacteria</taxon>
        <taxon>Burkholderiales</taxon>
        <taxon>Sphaerotilaceae</taxon>
        <taxon>Caldimonas</taxon>
    </lineage>
</organism>
<dbReference type="PANTHER" id="PTHR11096:SF0">
    <property type="entry name" value="RNA 3'-TERMINAL PHOSPHATE CYCLASE"/>
    <property type="match status" value="1"/>
</dbReference>
<feature type="active site" description="Tele-AMP-histidine intermediate" evidence="5">
    <location>
        <position position="314"/>
    </location>
</feature>
<dbReference type="Pfam" id="PF01137">
    <property type="entry name" value="RTC"/>
    <property type="match status" value="1"/>
</dbReference>
<evidence type="ECO:0000313" key="9">
    <source>
        <dbReference type="EMBL" id="MCM5680640.1"/>
    </source>
</evidence>
<dbReference type="PANTHER" id="PTHR11096">
    <property type="entry name" value="RNA 3' TERMINAL PHOSPHATE CYCLASE"/>
    <property type="match status" value="1"/>
</dbReference>
<comment type="function">
    <text evidence="5">Catalyzes the conversion of 3'-phosphate to a 2',3'-cyclic phosphodiester at the end of RNA. The mechanism of action of the enzyme occurs in 3 steps: (A) adenylation of the enzyme by ATP; (B) transfer of adenylate to an RNA-N3'P to produce RNA-N3'PP5'A; (C) and attack of the adjacent 2'-hydroxyl on the 3'-phosphorus in the diester linkage to produce the cyclic end product. The biological role of this enzyme is unknown but it is likely to function in some aspects of cellular RNA processing.</text>
</comment>
<feature type="domain" description="RNA 3'-terminal phosphate cyclase" evidence="7">
    <location>
        <begin position="9"/>
        <end position="331"/>
    </location>
</feature>
<gene>
    <name evidence="5 9" type="primary">rtcA</name>
    <name evidence="9" type="ORF">M8A51_14025</name>
</gene>
<dbReference type="SUPFAM" id="SSF52913">
    <property type="entry name" value="RNA 3'-terminal phosphate cyclase, RPTC, insert domain"/>
    <property type="match status" value="1"/>
</dbReference>
<name>A0ABT0YPH3_9BURK</name>
<dbReference type="Gene3D" id="3.30.360.20">
    <property type="entry name" value="RNA 3'-terminal phosphate cyclase, insert domain"/>
    <property type="match status" value="1"/>
</dbReference>
<protein>
    <recommendedName>
        <fullName evidence="5 6">RNA 3'-terminal phosphate cyclase</fullName>
        <shortName evidence="5">RNA cyclase</shortName>
        <shortName evidence="5">RNA-3'-phosphate cyclase</shortName>
        <ecNumber evidence="5 6">6.5.1.4</ecNumber>
    </recommendedName>
</protein>
<evidence type="ECO:0000256" key="1">
    <source>
        <dbReference type="ARBA" id="ARBA00009206"/>
    </source>
</evidence>
<dbReference type="InterPro" id="IPR000228">
    <property type="entry name" value="RNA3'_term_phos_cyc"/>
</dbReference>
<dbReference type="Pfam" id="PF05189">
    <property type="entry name" value="RTC_insert"/>
    <property type="match status" value="1"/>
</dbReference>
<dbReference type="InterPro" id="IPR017770">
    <property type="entry name" value="RNA3'_term_phos_cyc_type_1"/>
</dbReference>
<proteinExistence type="inferred from homology"/>
<dbReference type="HAMAP" id="MF_00200">
    <property type="entry name" value="RTC"/>
    <property type="match status" value="1"/>
</dbReference>
<comment type="similarity">
    <text evidence="1 5">Belongs to the RNA 3'-terminal cyclase family. Type 1 subfamily.</text>
</comment>
<keyword evidence="10" id="KW-1185">Reference proteome</keyword>
<comment type="catalytic activity">
    <reaction evidence="4 5">
        <text>a 3'-end 3'-phospho-ribonucleotide-RNA + ATP = a 3'-end 2',3'-cyclophospho-ribonucleotide-RNA + AMP + diphosphate</text>
        <dbReference type="Rhea" id="RHEA:23976"/>
        <dbReference type="Rhea" id="RHEA-COMP:10463"/>
        <dbReference type="Rhea" id="RHEA-COMP:10464"/>
        <dbReference type="ChEBI" id="CHEBI:30616"/>
        <dbReference type="ChEBI" id="CHEBI:33019"/>
        <dbReference type="ChEBI" id="CHEBI:83062"/>
        <dbReference type="ChEBI" id="CHEBI:83064"/>
        <dbReference type="ChEBI" id="CHEBI:456215"/>
        <dbReference type="EC" id="6.5.1.4"/>
    </reaction>
</comment>
<keyword evidence="5" id="KW-0067">ATP-binding</keyword>
<dbReference type="InterPro" id="IPR013791">
    <property type="entry name" value="RNA3'-term_phos_cycl_insert"/>
</dbReference>
<dbReference type="GO" id="GO:0003963">
    <property type="term" value="F:RNA-3'-phosphate cyclase activity"/>
    <property type="evidence" value="ECO:0007669"/>
    <property type="project" value="UniProtKB-EC"/>
</dbReference>
<accession>A0ABT0YPH3</accession>
<dbReference type="PIRSF" id="PIRSF005378">
    <property type="entry name" value="RNA3'_term_phos_cycl_euk"/>
    <property type="match status" value="1"/>
</dbReference>
<dbReference type="NCBIfam" id="TIGR03399">
    <property type="entry name" value="RNA_3prim_cycl"/>
    <property type="match status" value="1"/>
</dbReference>
<dbReference type="InterPro" id="IPR036553">
    <property type="entry name" value="RPTC_insert"/>
</dbReference>
<evidence type="ECO:0000259" key="8">
    <source>
        <dbReference type="Pfam" id="PF05189"/>
    </source>
</evidence>
<comment type="subcellular location">
    <subcellularLocation>
        <location evidence="5">Cytoplasm</location>
    </subcellularLocation>
</comment>
<comment type="caution">
    <text evidence="9">The sequence shown here is derived from an EMBL/GenBank/DDBJ whole genome shotgun (WGS) entry which is preliminary data.</text>
</comment>
<dbReference type="InterPro" id="IPR023797">
    <property type="entry name" value="RNA3'_phos_cyclase_dom"/>
</dbReference>
<evidence type="ECO:0000256" key="2">
    <source>
        <dbReference type="ARBA" id="ARBA00022598"/>
    </source>
</evidence>
<dbReference type="InterPro" id="IPR020719">
    <property type="entry name" value="RNA3'_term_phos_cycl-like_CS"/>
</dbReference>